<evidence type="ECO:0000313" key="3">
    <source>
        <dbReference type="Proteomes" id="UP001579974"/>
    </source>
</evidence>
<feature type="transmembrane region" description="Helical" evidence="1">
    <location>
        <begin position="12"/>
        <end position="33"/>
    </location>
</feature>
<dbReference type="InterPro" id="IPR027981">
    <property type="entry name" value="DUF4446"/>
</dbReference>
<organism evidence="2 3">
    <name type="scientific">Alicyclobacillus fastidiosus</name>
    <dbReference type="NCBI Taxonomy" id="392011"/>
    <lineage>
        <taxon>Bacteria</taxon>
        <taxon>Bacillati</taxon>
        <taxon>Bacillota</taxon>
        <taxon>Bacilli</taxon>
        <taxon>Bacillales</taxon>
        <taxon>Alicyclobacillaceae</taxon>
        <taxon>Alicyclobacillus</taxon>
    </lineage>
</organism>
<proteinExistence type="predicted"/>
<keyword evidence="1" id="KW-0812">Transmembrane</keyword>
<keyword evidence="1" id="KW-1133">Transmembrane helix</keyword>
<dbReference type="RefSeq" id="WP_275474675.1">
    <property type="nucleotide sequence ID" value="NZ_CP162940.1"/>
</dbReference>
<evidence type="ECO:0000256" key="1">
    <source>
        <dbReference type="SAM" id="Phobius"/>
    </source>
</evidence>
<sequence>MFLQLLQPYLLYIALGAGVLSIICLILAISAMASSRRMKRRLLQWKDISSTSDLEDVFASTKQAVKSIQLQMSEVETALSQMHEALQHKVSTPVMQRYNAFAEVGSDLSYSVALLDDTGDGVVLTSIYGRDDSVTYGKPVYRGDSDYLLTSEEQKVIDSVMHRESPARVEVKSS</sequence>
<protein>
    <submittedName>
        <fullName evidence="2">DUF4446 family protein</fullName>
    </submittedName>
</protein>
<name>A0ABV5AFD1_9BACL</name>
<dbReference type="Pfam" id="PF14584">
    <property type="entry name" value="DUF4446"/>
    <property type="match status" value="1"/>
</dbReference>
<dbReference type="EMBL" id="JBDXSU010000008">
    <property type="protein sequence ID" value="MFB5190902.1"/>
    <property type="molecule type" value="Genomic_DNA"/>
</dbReference>
<dbReference type="Proteomes" id="UP001579974">
    <property type="component" value="Unassembled WGS sequence"/>
</dbReference>
<keyword evidence="3" id="KW-1185">Reference proteome</keyword>
<accession>A0ABV5AFD1</accession>
<keyword evidence="1" id="KW-0472">Membrane</keyword>
<reference evidence="2 3" key="1">
    <citation type="journal article" date="2024" name="Int. J. Mol. Sci.">
        <title>Exploration of Alicyclobacillus spp. Genome in Search of Antibiotic Resistance.</title>
        <authorList>
            <person name="Bucka-Kolendo J."/>
            <person name="Kiousi D.E."/>
            <person name="Dekowska A."/>
            <person name="Mikolajczuk-Szczyrba A."/>
            <person name="Karadedos D.M."/>
            <person name="Michael P."/>
            <person name="Galanis A."/>
            <person name="Sokolowska B."/>
        </authorList>
    </citation>
    <scope>NUCLEOTIDE SEQUENCE [LARGE SCALE GENOMIC DNA]</scope>
    <source>
        <strain evidence="2 3">KKP 3000</strain>
    </source>
</reference>
<evidence type="ECO:0000313" key="2">
    <source>
        <dbReference type="EMBL" id="MFB5190902.1"/>
    </source>
</evidence>
<comment type="caution">
    <text evidence="2">The sequence shown here is derived from an EMBL/GenBank/DDBJ whole genome shotgun (WGS) entry which is preliminary data.</text>
</comment>
<gene>
    <name evidence="2" type="ORF">KKP3000_004398</name>
</gene>